<evidence type="ECO:0000313" key="2">
    <source>
        <dbReference type="EMBL" id="QBZ81277.1"/>
    </source>
</evidence>
<sequence>MQDTFRESGGLCGWFSEESAERWGSMIYSTPNGGTVEVTAVGQCGGRPPRGEFRGRVVVFLRQGREGTSSQQLVLPDQLFSGQRDNDYVPQSVAGSAGPPAPPLDLVPGAQGLRLAEAERRLEEAERLVANTQQEVLLLLAEIDSPARADAFQLNNPISSTTLRRGLTPFPLDTALPKAQSDELADAQRKIAAAQREIDKVTAQLNAVTQVMQPSKRFNPLRGAREKGYWFNKRAPPSRDLPTYGIFGPTSFAMNPNREVYGARSSAETAASDVLDRRNAALSQYFADRGADEFADAFSTNAQAANYIEWLQDPEDMSPPFMTPSGWTSPFSRPAEW</sequence>
<feature type="coiled-coil region" evidence="1">
    <location>
        <begin position="115"/>
        <end position="142"/>
    </location>
</feature>
<evidence type="ECO:0000256" key="1">
    <source>
        <dbReference type="SAM" id="Coils"/>
    </source>
</evidence>
<gene>
    <name evidence="2" type="ORF">pclt_cds_690</name>
</gene>
<dbReference type="Proteomes" id="UP001237152">
    <property type="component" value="Segment"/>
</dbReference>
<protein>
    <submittedName>
        <fullName evidence="2">Uncharacterized protein</fullName>
    </submittedName>
</protein>
<organism evidence="2 3">
    <name type="scientific">Pandoravirus celtis</name>
    <dbReference type="NCBI Taxonomy" id="2568002"/>
    <lineage>
        <taxon>Viruses</taxon>
        <taxon>Pandoravirus</taxon>
    </lineage>
</organism>
<feature type="coiled-coil region" evidence="1">
    <location>
        <begin position="184"/>
        <end position="211"/>
    </location>
</feature>
<reference evidence="2" key="1">
    <citation type="journal article" date="2019" name="Front. Microbiol.">
        <title>Pandoravirus Celtis Illustrates the Microevolution Processes at Work in the Giant Pandoraviridae Genomes.</title>
        <authorList>
            <person name="Legendre M."/>
            <person name="Alempic J.M."/>
            <person name="Philippe N."/>
            <person name="Lartigue A."/>
            <person name="Jeudy S."/>
            <person name="Poirot O."/>
            <person name="Ta N.T."/>
            <person name="Nin S."/>
            <person name="Coute Y."/>
            <person name="Abergel C."/>
            <person name="Claverie J.M."/>
        </authorList>
    </citation>
    <scope>NUCLEOTIDE SEQUENCE</scope>
</reference>
<evidence type="ECO:0000313" key="3">
    <source>
        <dbReference type="Proteomes" id="UP001237152"/>
    </source>
</evidence>
<accession>A0A4D6EHS9</accession>
<dbReference type="EMBL" id="MK174290">
    <property type="protein sequence ID" value="QBZ81277.1"/>
    <property type="molecule type" value="Genomic_DNA"/>
</dbReference>
<proteinExistence type="predicted"/>
<keyword evidence="1" id="KW-0175">Coiled coil</keyword>
<name>A0A4D6EHS9_9VIRU</name>